<comment type="pathway">
    <text evidence="2">Siderophore biosynthesis.</text>
</comment>
<organism evidence="12 13">
    <name type="scientific">Ramalina farinacea</name>
    <dbReference type="NCBI Taxonomy" id="258253"/>
    <lineage>
        <taxon>Eukaryota</taxon>
        <taxon>Fungi</taxon>
        <taxon>Dikarya</taxon>
        <taxon>Ascomycota</taxon>
        <taxon>Pezizomycotina</taxon>
        <taxon>Lecanoromycetes</taxon>
        <taxon>OSLEUM clade</taxon>
        <taxon>Lecanoromycetidae</taxon>
        <taxon>Lecanorales</taxon>
        <taxon>Lecanorineae</taxon>
        <taxon>Ramalinaceae</taxon>
        <taxon>Ramalina</taxon>
    </lineage>
</organism>
<accession>A0AA43QXT7</accession>
<evidence type="ECO:0000256" key="2">
    <source>
        <dbReference type="ARBA" id="ARBA00004924"/>
    </source>
</evidence>
<evidence type="ECO:0000256" key="6">
    <source>
        <dbReference type="ARBA" id="ARBA00022827"/>
    </source>
</evidence>
<keyword evidence="7" id="KW-0521">NADP</keyword>
<dbReference type="Proteomes" id="UP001161017">
    <property type="component" value="Unassembled WGS sequence"/>
</dbReference>
<evidence type="ECO:0000256" key="4">
    <source>
        <dbReference type="ARBA" id="ARBA00012881"/>
    </source>
</evidence>
<comment type="caution">
    <text evidence="12">The sequence shown here is derived from an EMBL/GenBank/DDBJ whole genome shotgun (WGS) entry which is preliminary data.</text>
</comment>
<evidence type="ECO:0000256" key="9">
    <source>
        <dbReference type="ARBA" id="ARBA00047598"/>
    </source>
</evidence>
<dbReference type="EMBL" id="JAPUFD010000021">
    <property type="protein sequence ID" value="MDI1492893.1"/>
    <property type="molecule type" value="Genomic_DNA"/>
</dbReference>
<evidence type="ECO:0000313" key="13">
    <source>
        <dbReference type="Proteomes" id="UP001161017"/>
    </source>
</evidence>
<feature type="compositionally biased region" description="Basic and acidic residues" evidence="11">
    <location>
        <begin position="55"/>
        <end position="64"/>
    </location>
</feature>
<reference evidence="12" key="1">
    <citation type="journal article" date="2023" name="Genome Biol. Evol.">
        <title>First Whole Genome Sequence and Flow Cytometry Genome Size Data for the Lichen-Forming Fungus Ramalina farinacea (Ascomycota).</title>
        <authorList>
            <person name="Llewellyn T."/>
            <person name="Mian S."/>
            <person name="Hill R."/>
            <person name="Leitch I.J."/>
            <person name="Gaya E."/>
        </authorList>
    </citation>
    <scope>NUCLEOTIDE SEQUENCE</scope>
    <source>
        <strain evidence="12">LIQ254RAFAR</strain>
    </source>
</reference>
<dbReference type="Pfam" id="PF13434">
    <property type="entry name" value="Lys_Orn_oxgnase"/>
    <property type="match status" value="1"/>
</dbReference>
<dbReference type="PANTHER" id="PTHR38663:SF1">
    <property type="entry name" value="L-ORNITHINE N(5)-MONOOXYGENASE"/>
    <property type="match status" value="1"/>
</dbReference>
<sequence>MAAEIHDVLIIGAGPAGLAVAARLRESTPSAVFTDAEHSRYQWIKKHNGRMNIRSSKDAGSESQRRRRGEGNAMKESPSSDLDIKVLDGSGDSWLQTWESNFSALSISHLRSPMFFHPCPRDRDGLLAFAHESGAAEKCIEIANCVGKSMSKHRRKRKVANGCSVGCSTARAPLEIDERDRKDYFVPSAETFHGFCEEIVHRYGLESSVEKARVVSIEFDFPDAFGLQDYGGQTDMRIFKIKTSCGQVRFARVAVLAVGAGGSPNMPRELSAAEAEGATHSTKIPEKGLLPHYLRKKILARCLTCVMIVGGGLTAAQIADECIASGVSRVVMIMRSGLKRTSFAPLDNWQ</sequence>
<keyword evidence="5" id="KW-0285">Flavoprotein</keyword>
<evidence type="ECO:0000256" key="8">
    <source>
        <dbReference type="ARBA" id="ARBA00023002"/>
    </source>
</evidence>
<evidence type="ECO:0000256" key="3">
    <source>
        <dbReference type="ARBA" id="ARBA00007588"/>
    </source>
</evidence>
<comment type="catalytic activity">
    <reaction evidence="9">
        <text>L-ornithine + NADPH + O2 = N(5)-hydroxy-L-ornithine + NADP(+) + H2O</text>
        <dbReference type="Rhea" id="RHEA:41508"/>
        <dbReference type="ChEBI" id="CHEBI:15377"/>
        <dbReference type="ChEBI" id="CHEBI:15379"/>
        <dbReference type="ChEBI" id="CHEBI:46911"/>
        <dbReference type="ChEBI" id="CHEBI:57783"/>
        <dbReference type="ChEBI" id="CHEBI:58349"/>
        <dbReference type="ChEBI" id="CHEBI:78275"/>
        <dbReference type="EC" id="1.14.13.196"/>
    </reaction>
</comment>
<dbReference type="AlphaFoldDB" id="A0AA43QXT7"/>
<evidence type="ECO:0000313" key="12">
    <source>
        <dbReference type="EMBL" id="MDI1492893.1"/>
    </source>
</evidence>
<evidence type="ECO:0000256" key="5">
    <source>
        <dbReference type="ARBA" id="ARBA00022630"/>
    </source>
</evidence>
<dbReference type="InterPro" id="IPR025700">
    <property type="entry name" value="Lys/Orn_oxygenase"/>
</dbReference>
<dbReference type="PANTHER" id="PTHR38663">
    <property type="match status" value="1"/>
</dbReference>
<comment type="similarity">
    <text evidence="3">Belongs to the lysine N(6)-hydroxylase/L-ornithine N(5)-oxygenase family.</text>
</comment>
<proteinExistence type="inferred from homology"/>
<dbReference type="GO" id="GO:0016491">
    <property type="term" value="F:oxidoreductase activity"/>
    <property type="evidence" value="ECO:0007669"/>
    <property type="project" value="UniProtKB-KW"/>
</dbReference>
<evidence type="ECO:0000256" key="1">
    <source>
        <dbReference type="ARBA" id="ARBA00001974"/>
    </source>
</evidence>
<dbReference type="InterPro" id="IPR036188">
    <property type="entry name" value="FAD/NAD-bd_sf"/>
</dbReference>
<comment type="catalytic activity">
    <reaction evidence="10">
        <text>L-ornithine + NADH + O2 = N(5)-hydroxy-L-ornithine + NAD(+) + H2O</text>
        <dbReference type="Rhea" id="RHEA:41512"/>
        <dbReference type="ChEBI" id="CHEBI:15377"/>
        <dbReference type="ChEBI" id="CHEBI:15379"/>
        <dbReference type="ChEBI" id="CHEBI:46911"/>
        <dbReference type="ChEBI" id="CHEBI:57540"/>
        <dbReference type="ChEBI" id="CHEBI:57945"/>
        <dbReference type="ChEBI" id="CHEBI:78275"/>
        <dbReference type="EC" id="1.14.13.196"/>
    </reaction>
</comment>
<keyword evidence="13" id="KW-1185">Reference proteome</keyword>
<dbReference type="SUPFAM" id="SSF51905">
    <property type="entry name" value="FAD/NAD(P)-binding domain"/>
    <property type="match status" value="1"/>
</dbReference>
<dbReference type="EC" id="1.14.13.196" evidence="4"/>
<protein>
    <recommendedName>
        <fullName evidence="4">L-ornithine N(5)-monooxygenase [NAD(P)H]</fullName>
        <ecNumber evidence="4">1.14.13.196</ecNumber>
    </recommendedName>
</protein>
<dbReference type="Gene3D" id="3.50.50.60">
    <property type="entry name" value="FAD/NAD(P)-binding domain"/>
    <property type="match status" value="2"/>
</dbReference>
<keyword evidence="6" id="KW-0274">FAD</keyword>
<evidence type="ECO:0000256" key="11">
    <source>
        <dbReference type="SAM" id="MobiDB-lite"/>
    </source>
</evidence>
<keyword evidence="8" id="KW-0560">Oxidoreductase</keyword>
<comment type="cofactor">
    <cofactor evidence="1">
        <name>FAD</name>
        <dbReference type="ChEBI" id="CHEBI:57692"/>
    </cofactor>
</comment>
<evidence type="ECO:0000256" key="10">
    <source>
        <dbReference type="ARBA" id="ARBA00049248"/>
    </source>
</evidence>
<evidence type="ECO:0000256" key="7">
    <source>
        <dbReference type="ARBA" id="ARBA00022857"/>
    </source>
</evidence>
<feature type="region of interest" description="Disordered" evidence="11">
    <location>
        <begin position="52"/>
        <end position="82"/>
    </location>
</feature>
<gene>
    <name evidence="12" type="ORF">OHK93_004676</name>
</gene>
<name>A0AA43QXT7_9LECA</name>